<dbReference type="PROSITE" id="PS50862">
    <property type="entry name" value="AA_TRNA_LIGASE_II"/>
    <property type="match status" value="1"/>
</dbReference>
<dbReference type="HAMAP" id="MF_00127">
    <property type="entry name" value="His_tRNA_synth"/>
    <property type="match status" value="1"/>
</dbReference>
<evidence type="ECO:0000256" key="8">
    <source>
        <dbReference type="ARBA" id="ARBA00023146"/>
    </source>
</evidence>
<feature type="binding site" evidence="11">
    <location>
        <position position="266"/>
    </location>
    <ligand>
        <name>L-histidine</name>
        <dbReference type="ChEBI" id="CHEBI:57595"/>
    </ligand>
</feature>
<evidence type="ECO:0000313" key="14">
    <source>
        <dbReference type="Proteomes" id="UP000774699"/>
    </source>
</evidence>
<accession>A0A8T4CA00</accession>
<evidence type="ECO:0000313" key="13">
    <source>
        <dbReference type="EMBL" id="MBM3281788.1"/>
    </source>
</evidence>
<evidence type="ECO:0000256" key="9">
    <source>
        <dbReference type="ARBA" id="ARBA00047639"/>
    </source>
</evidence>
<comment type="subcellular location">
    <subcellularLocation>
        <location evidence="1 10">Cytoplasm</location>
    </subcellularLocation>
</comment>
<dbReference type="CDD" id="cd00773">
    <property type="entry name" value="HisRS-like_core"/>
    <property type="match status" value="1"/>
</dbReference>
<feature type="binding site" evidence="11">
    <location>
        <position position="130"/>
    </location>
    <ligand>
        <name>L-histidine</name>
        <dbReference type="ChEBI" id="CHEBI:57595"/>
    </ligand>
</feature>
<reference evidence="13" key="1">
    <citation type="submission" date="2019-03" db="EMBL/GenBank/DDBJ databases">
        <title>Lake Tanganyika Metagenome-Assembled Genomes (MAGs).</title>
        <authorList>
            <person name="Tran P."/>
        </authorList>
    </citation>
    <scope>NUCLEOTIDE SEQUENCE</scope>
    <source>
        <strain evidence="13">M_DeepCast_50m_m2_156</strain>
    </source>
</reference>
<feature type="binding site" evidence="11">
    <location>
        <position position="126"/>
    </location>
    <ligand>
        <name>L-histidine</name>
        <dbReference type="ChEBI" id="CHEBI:57595"/>
    </ligand>
</feature>
<evidence type="ECO:0000256" key="4">
    <source>
        <dbReference type="ARBA" id="ARBA00022598"/>
    </source>
</evidence>
<dbReference type="Gene3D" id="3.40.50.800">
    <property type="entry name" value="Anticodon-binding domain"/>
    <property type="match status" value="1"/>
</dbReference>
<evidence type="ECO:0000256" key="6">
    <source>
        <dbReference type="ARBA" id="ARBA00022840"/>
    </source>
</evidence>
<evidence type="ECO:0000256" key="11">
    <source>
        <dbReference type="PIRSR" id="PIRSR001549-1"/>
    </source>
</evidence>
<dbReference type="NCBIfam" id="TIGR00442">
    <property type="entry name" value="hisS"/>
    <property type="match status" value="1"/>
</dbReference>
<dbReference type="AlphaFoldDB" id="A0A8T4CA00"/>
<dbReference type="PANTHER" id="PTHR11476:SF7">
    <property type="entry name" value="HISTIDINE--TRNA LIGASE"/>
    <property type="match status" value="1"/>
</dbReference>
<dbReference type="PIRSF" id="PIRSF001549">
    <property type="entry name" value="His-tRNA_synth"/>
    <property type="match status" value="1"/>
</dbReference>
<dbReference type="Pfam" id="PF03129">
    <property type="entry name" value="HGTP_anticodon"/>
    <property type="match status" value="1"/>
</dbReference>
<comment type="catalytic activity">
    <reaction evidence="9 10">
        <text>tRNA(His) + L-histidine + ATP = L-histidyl-tRNA(His) + AMP + diphosphate + H(+)</text>
        <dbReference type="Rhea" id="RHEA:17313"/>
        <dbReference type="Rhea" id="RHEA-COMP:9665"/>
        <dbReference type="Rhea" id="RHEA-COMP:9689"/>
        <dbReference type="ChEBI" id="CHEBI:15378"/>
        <dbReference type="ChEBI" id="CHEBI:30616"/>
        <dbReference type="ChEBI" id="CHEBI:33019"/>
        <dbReference type="ChEBI" id="CHEBI:57595"/>
        <dbReference type="ChEBI" id="CHEBI:78442"/>
        <dbReference type="ChEBI" id="CHEBI:78527"/>
        <dbReference type="ChEBI" id="CHEBI:456215"/>
        <dbReference type="EC" id="6.1.1.21"/>
    </reaction>
</comment>
<dbReference type="EC" id="6.1.1.21" evidence="10"/>
<dbReference type="SUPFAM" id="SSF55681">
    <property type="entry name" value="Class II aaRS and biotin synthetases"/>
    <property type="match status" value="1"/>
</dbReference>
<keyword evidence="7 10" id="KW-0648">Protein biosynthesis</keyword>
<dbReference type="InterPro" id="IPR004154">
    <property type="entry name" value="Anticodon-bd"/>
</dbReference>
<organism evidence="13 14">
    <name type="scientific">Candidatus Iainarchaeum sp</name>
    <dbReference type="NCBI Taxonomy" id="3101447"/>
    <lineage>
        <taxon>Archaea</taxon>
        <taxon>Candidatus Iainarchaeota</taxon>
        <taxon>Candidatus Iainarchaeia</taxon>
        <taxon>Candidatus Iainarchaeales</taxon>
        <taxon>Candidatus Iainarchaeaceae</taxon>
        <taxon>Candidatus Iainarchaeum</taxon>
    </lineage>
</organism>
<dbReference type="GO" id="GO:0004821">
    <property type="term" value="F:histidine-tRNA ligase activity"/>
    <property type="evidence" value="ECO:0007669"/>
    <property type="project" value="UniProtKB-UniRule"/>
</dbReference>
<dbReference type="Proteomes" id="UP000774699">
    <property type="component" value="Unassembled WGS sequence"/>
</dbReference>
<evidence type="ECO:0000256" key="2">
    <source>
        <dbReference type="ARBA" id="ARBA00008226"/>
    </source>
</evidence>
<sequence length="426" mass="47552">MTTLSTQPVKGMRDILGKQARVKKKIEFIITQTAQKYGFDPMQVPVLENLAVLTVKGGGGEAAEKELFTLEDQSGRKLGMRFEFTTSLARVVAGNPDLPKPIKTLNMGTVYRYDNPQFMRYREFTQGDCDIIGSNKPAADAECLLLSMDVMKQLGFTDYYLRVNDRRIINSILALGNVPEDKAKEAMRTLDKLDKIGIEGVEKELQEKNISTQVMRFLNKDFDQIKKEIASNNGNMEGVLALEQVFTQLSVQQKMKYVKYDPSLIRGLDYYTGMVVEIFAGVNVAVGGGGRYDNLIKTLGGPDLPAVGISFGVDRLMDILVERWDDVAAEIYIIPIGNTLTQAQALASELREQGLKVEVDLMTRNIGKNMQYADTKKVPIVLFMGEDELQKKSVKIRDMKTGEEKMVPLAPISKIVDEIKGILAKK</sequence>
<evidence type="ECO:0000256" key="10">
    <source>
        <dbReference type="HAMAP-Rule" id="MF_00127"/>
    </source>
</evidence>
<dbReference type="GO" id="GO:0000105">
    <property type="term" value="P:L-histidine biosynthetic process"/>
    <property type="evidence" value="ECO:0007669"/>
    <property type="project" value="InterPro"/>
</dbReference>
<dbReference type="SUPFAM" id="SSF52954">
    <property type="entry name" value="Class II aaRS ABD-related"/>
    <property type="match status" value="1"/>
</dbReference>
<dbReference type="CDD" id="cd00859">
    <property type="entry name" value="HisRS_anticodon"/>
    <property type="match status" value="1"/>
</dbReference>
<dbReference type="InterPro" id="IPR006195">
    <property type="entry name" value="aa-tRNA-synth_II"/>
</dbReference>
<gene>
    <name evidence="10 13" type="primary">hisS</name>
    <name evidence="13" type="ORF">FJY86_00395</name>
</gene>
<evidence type="ECO:0000256" key="1">
    <source>
        <dbReference type="ARBA" id="ARBA00004496"/>
    </source>
</evidence>
<feature type="binding site" evidence="11">
    <location>
        <begin position="83"/>
        <end position="85"/>
    </location>
    <ligand>
        <name>L-histidine</name>
        <dbReference type="ChEBI" id="CHEBI:57595"/>
    </ligand>
</feature>
<evidence type="ECO:0000259" key="12">
    <source>
        <dbReference type="PROSITE" id="PS50862"/>
    </source>
</evidence>
<dbReference type="HAMAP" id="MF_00125">
    <property type="entry name" value="HisZ"/>
    <property type="match status" value="1"/>
</dbReference>
<keyword evidence="5 10" id="KW-0547">Nucleotide-binding</keyword>
<feature type="binding site" evidence="11">
    <location>
        <begin position="270"/>
        <end position="271"/>
    </location>
    <ligand>
        <name>L-histidine</name>
        <dbReference type="ChEBI" id="CHEBI:57595"/>
    </ligand>
</feature>
<evidence type="ECO:0000256" key="3">
    <source>
        <dbReference type="ARBA" id="ARBA00022490"/>
    </source>
</evidence>
<dbReference type="GO" id="GO:0006427">
    <property type="term" value="P:histidyl-tRNA aminoacylation"/>
    <property type="evidence" value="ECO:0007669"/>
    <property type="project" value="UniProtKB-UniRule"/>
</dbReference>
<comment type="caution">
    <text evidence="13">The sequence shown here is derived from an EMBL/GenBank/DDBJ whole genome shotgun (WGS) entry which is preliminary data.</text>
</comment>
<feature type="binding site" evidence="11">
    <location>
        <position position="112"/>
    </location>
    <ligand>
        <name>L-histidine</name>
        <dbReference type="ChEBI" id="CHEBI:57595"/>
    </ligand>
</feature>
<dbReference type="Pfam" id="PF13393">
    <property type="entry name" value="tRNA-synt_His"/>
    <property type="match status" value="1"/>
</dbReference>
<keyword evidence="8 10" id="KW-0030">Aminoacyl-tRNA synthetase</keyword>
<dbReference type="InterPro" id="IPR033656">
    <property type="entry name" value="HisRS_anticodon"/>
</dbReference>
<evidence type="ECO:0000256" key="5">
    <source>
        <dbReference type="ARBA" id="ARBA00022741"/>
    </source>
</evidence>
<keyword evidence="6 10" id="KW-0067">ATP-binding</keyword>
<dbReference type="InterPro" id="IPR045864">
    <property type="entry name" value="aa-tRNA-synth_II/BPL/LPL"/>
</dbReference>
<dbReference type="InterPro" id="IPR015807">
    <property type="entry name" value="His-tRNA-ligase"/>
</dbReference>
<dbReference type="InterPro" id="IPR004517">
    <property type="entry name" value="HisZ"/>
</dbReference>
<dbReference type="GO" id="GO:0005737">
    <property type="term" value="C:cytoplasm"/>
    <property type="evidence" value="ECO:0007669"/>
    <property type="project" value="UniProtKB-SubCell"/>
</dbReference>
<proteinExistence type="inferred from homology"/>
<evidence type="ECO:0000256" key="7">
    <source>
        <dbReference type="ARBA" id="ARBA00022917"/>
    </source>
</evidence>
<dbReference type="GO" id="GO:0005524">
    <property type="term" value="F:ATP binding"/>
    <property type="evidence" value="ECO:0007669"/>
    <property type="project" value="UniProtKB-UniRule"/>
</dbReference>
<dbReference type="Gene3D" id="3.30.930.10">
    <property type="entry name" value="Bira Bifunctional Protein, Domain 2"/>
    <property type="match status" value="1"/>
</dbReference>
<protein>
    <recommendedName>
        <fullName evidence="10">Histidine--tRNA ligase</fullName>
        <ecNumber evidence="10">6.1.1.21</ecNumber>
    </recommendedName>
    <alternativeName>
        <fullName evidence="10">Histidyl-tRNA synthetase</fullName>
        <shortName evidence="10">HisRS</shortName>
    </alternativeName>
</protein>
<feature type="domain" description="Aminoacyl-transfer RNA synthetases class-II family profile" evidence="12">
    <location>
        <begin position="1"/>
        <end position="335"/>
    </location>
</feature>
<keyword evidence="4 10" id="KW-0436">Ligase</keyword>
<name>A0A8T4CA00_9ARCH</name>
<dbReference type="PANTHER" id="PTHR11476">
    <property type="entry name" value="HISTIDYL-TRNA SYNTHETASE"/>
    <property type="match status" value="1"/>
</dbReference>
<keyword evidence="3 10" id="KW-0963">Cytoplasm</keyword>
<dbReference type="InterPro" id="IPR041715">
    <property type="entry name" value="HisRS-like_core"/>
</dbReference>
<dbReference type="InterPro" id="IPR004516">
    <property type="entry name" value="HisRS/HisZ"/>
</dbReference>
<dbReference type="EMBL" id="VGJJ01000002">
    <property type="protein sequence ID" value="MBM3281788.1"/>
    <property type="molecule type" value="Genomic_DNA"/>
</dbReference>
<dbReference type="InterPro" id="IPR036621">
    <property type="entry name" value="Anticodon-bd_dom_sf"/>
</dbReference>
<comment type="similarity">
    <text evidence="2 10">Belongs to the class-II aminoacyl-tRNA synthetase family.</text>
</comment>